<sequence>MTIQAAFIQIIQALSPIHGDREAASIAHILMEHITGLGKMDRIVYKDRELTENQENLFSTSLEAMRRNEPVQYVTGTSWFYGMELRVTPDVLIPRPETEELAEWIIEDVKKAGTQPRILDIGTGSGAIPLAIKKNLPLAAVSAVDISEGALKIASGNAEKLSLDISFSRVDILDAEATAALPVFDIIVSNPPYICEHERAGMQDQVLSYEPGIALFVPDHDPLRFYRRIGLLALEKLTAGGGLYFEINEAYGAETVNLLKEQGFVDVVLKQDLFGKDRMVKATKF</sequence>
<dbReference type="OrthoDB" id="9800643at2"/>
<dbReference type="EMBL" id="QTJV01000010">
    <property type="protein sequence ID" value="RFM32105.1"/>
    <property type="molecule type" value="Genomic_DNA"/>
</dbReference>
<dbReference type="GO" id="GO:0032259">
    <property type="term" value="P:methylation"/>
    <property type="evidence" value="ECO:0007669"/>
    <property type="project" value="UniProtKB-KW"/>
</dbReference>
<dbReference type="PANTHER" id="PTHR18895:SF74">
    <property type="entry name" value="MTRF1L RELEASE FACTOR GLUTAMINE METHYLTRANSFERASE"/>
    <property type="match status" value="1"/>
</dbReference>
<dbReference type="InterPro" id="IPR029063">
    <property type="entry name" value="SAM-dependent_MTases_sf"/>
</dbReference>
<dbReference type="PRINTS" id="PR00507">
    <property type="entry name" value="N12N6MTFRASE"/>
</dbReference>
<feature type="binding site" evidence="5">
    <location>
        <position position="145"/>
    </location>
    <ligand>
        <name>S-adenosyl-L-methionine</name>
        <dbReference type="ChEBI" id="CHEBI:59789"/>
    </ligand>
</feature>
<dbReference type="EC" id="2.1.1.297" evidence="5"/>
<keyword evidence="1 5" id="KW-0489">Methyltransferase</keyword>
<dbReference type="Pfam" id="PF05175">
    <property type="entry name" value="MTS"/>
    <property type="match status" value="1"/>
</dbReference>
<comment type="function">
    <text evidence="5">Methylates the class 1 translation termination release factors RF1/PrfA and RF2/PrfB on the glutamine residue of the universally conserved GGQ motif.</text>
</comment>
<evidence type="ECO:0000259" key="6">
    <source>
        <dbReference type="Pfam" id="PF05175"/>
    </source>
</evidence>
<comment type="catalytic activity">
    <reaction evidence="4 5">
        <text>L-glutaminyl-[peptide chain release factor] + S-adenosyl-L-methionine = N(5)-methyl-L-glutaminyl-[peptide chain release factor] + S-adenosyl-L-homocysteine + H(+)</text>
        <dbReference type="Rhea" id="RHEA:42896"/>
        <dbReference type="Rhea" id="RHEA-COMP:10271"/>
        <dbReference type="Rhea" id="RHEA-COMP:10272"/>
        <dbReference type="ChEBI" id="CHEBI:15378"/>
        <dbReference type="ChEBI" id="CHEBI:30011"/>
        <dbReference type="ChEBI" id="CHEBI:57856"/>
        <dbReference type="ChEBI" id="CHEBI:59789"/>
        <dbReference type="ChEBI" id="CHEBI:61891"/>
        <dbReference type="EC" id="2.1.1.297"/>
    </reaction>
</comment>
<dbReference type="RefSeq" id="WP_116856191.1">
    <property type="nucleotide sequence ID" value="NZ_QTJV01000010.1"/>
</dbReference>
<dbReference type="CDD" id="cd02440">
    <property type="entry name" value="AdoMet_MTases"/>
    <property type="match status" value="1"/>
</dbReference>
<evidence type="ECO:0000256" key="3">
    <source>
        <dbReference type="ARBA" id="ARBA00022691"/>
    </source>
</evidence>
<dbReference type="InterPro" id="IPR040758">
    <property type="entry name" value="PrmC_N"/>
</dbReference>
<evidence type="ECO:0000256" key="2">
    <source>
        <dbReference type="ARBA" id="ARBA00022679"/>
    </source>
</evidence>
<feature type="binding site" evidence="5">
    <location>
        <position position="190"/>
    </location>
    <ligand>
        <name>S-adenosyl-L-methionine</name>
        <dbReference type="ChEBI" id="CHEBI:59789"/>
    </ligand>
</feature>
<organism evidence="8 9">
    <name type="scientific">Chitinophaga silvisoli</name>
    <dbReference type="NCBI Taxonomy" id="2291814"/>
    <lineage>
        <taxon>Bacteria</taxon>
        <taxon>Pseudomonadati</taxon>
        <taxon>Bacteroidota</taxon>
        <taxon>Chitinophagia</taxon>
        <taxon>Chitinophagales</taxon>
        <taxon>Chitinophagaceae</taxon>
        <taxon>Chitinophaga</taxon>
    </lineage>
</organism>
<feature type="binding site" evidence="5">
    <location>
        <begin position="122"/>
        <end position="126"/>
    </location>
    <ligand>
        <name>S-adenosyl-L-methionine</name>
        <dbReference type="ChEBI" id="CHEBI:59789"/>
    </ligand>
</feature>
<comment type="similarity">
    <text evidence="5">Belongs to the protein N5-glutamine methyltransferase family. PrmC subfamily.</text>
</comment>
<dbReference type="NCBIfam" id="TIGR00536">
    <property type="entry name" value="hemK_fam"/>
    <property type="match status" value="1"/>
</dbReference>
<feature type="domain" description="Release factor glutamine methyltransferase N-terminal" evidence="7">
    <location>
        <begin position="19"/>
        <end position="76"/>
    </location>
</feature>
<evidence type="ECO:0000256" key="4">
    <source>
        <dbReference type="ARBA" id="ARBA00048391"/>
    </source>
</evidence>
<evidence type="ECO:0000256" key="1">
    <source>
        <dbReference type="ARBA" id="ARBA00022603"/>
    </source>
</evidence>
<reference evidence="8 9" key="1">
    <citation type="submission" date="2018-08" db="EMBL/GenBank/DDBJ databases">
        <title>Chitinophaga sp. K20C18050901, a novel bacterium isolated from forest soil.</title>
        <authorList>
            <person name="Wang C."/>
        </authorList>
    </citation>
    <scope>NUCLEOTIDE SEQUENCE [LARGE SCALE GENOMIC DNA]</scope>
    <source>
        <strain evidence="8 9">K20C18050901</strain>
    </source>
</reference>
<feature type="domain" description="Methyltransferase small" evidence="6">
    <location>
        <begin position="106"/>
        <end position="197"/>
    </location>
</feature>
<dbReference type="Proteomes" id="UP000261174">
    <property type="component" value="Unassembled WGS sequence"/>
</dbReference>
<protein>
    <recommendedName>
        <fullName evidence="5">Release factor glutamine methyltransferase</fullName>
        <shortName evidence="5">RF MTase</shortName>
        <ecNumber evidence="5">2.1.1.297</ecNumber>
    </recommendedName>
    <alternativeName>
        <fullName evidence="5">N5-glutamine methyltransferase PrmC</fullName>
    </alternativeName>
    <alternativeName>
        <fullName evidence="5">Protein-(glutamine-N5) MTase PrmC</fullName>
    </alternativeName>
    <alternativeName>
        <fullName evidence="5">Protein-glutamine N-methyltransferase PrmC</fullName>
    </alternativeName>
</protein>
<accession>A0A3E1NVY2</accession>
<dbReference type="GO" id="GO:0003676">
    <property type="term" value="F:nucleic acid binding"/>
    <property type="evidence" value="ECO:0007669"/>
    <property type="project" value="InterPro"/>
</dbReference>
<dbReference type="Gene3D" id="3.40.50.150">
    <property type="entry name" value="Vaccinia Virus protein VP39"/>
    <property type="match status" value="1"/>
</dbReference>
<comment type="caution">
    <text evidence="5">Lacks conserved residue(s) required for the propagation of feature annotation.</text>
</comment>
<dbReference type="InterPro" id="IPR019874">
    <property type="entry name" value="RF_methyltr_PrmC"/>
</dbReference>
<dbReference type="PANTHER" id="PTHR18895">
    <property type="entry name" value="HEMK METHYLTRANSFERASE"/>
    <property type="match status" value="1"/>
</dbReference>
<evidence type="ECO:0000256" key="5">
    <source>
        <dbReference type="HAMAP-Rule" id="MF_02126"/>
    </source>
</evidence>
<evidence type="ECO:0000313" key="8">
    <source>
        <dbReference type="EMBL" id="RFM32105.1"/>
    </source>
</evidence>
<dbReference type="InterPro" id="IPR004556">
    <property type="entry name" value="HemK-like"/>
</dbReference>
<gene>
    <name evidence="5 8" type="primary">prmC</name>
    <name evidence="8" type="ORF">DXN04_25300</name>
</gene>
<evidence type="ECO:0000259" key="7">
    <source>
        <dbReference type="Pfam" id="PF17827"/>
    </source>
</evidence>
<dbReference type="Gene3D" id="1.10.8.10">
    <property type="entry name" value="DNA helicase RuvA subunit, C-terminal domain"/>
    <property type="match status" value="1"/>
</dbReference>
<dbReference type="PROSITE" id="PS00092">
    <property type="entry name" value="N6_MTASE"/>
    <property type="match status" value="1"/>
</dbReference>
<dbReference type="HAMAP" id="MF_02126">
    <property type="entry name" value="RF_methyltr_PrmC"/>
    <property type="match status" value="1"/>
</dbReference>
<comment type="caution">
    <text evidence="8">The sequence shown here is derived from an EMBL/GenBank/DDBJ whole genome shotgun (WGS) entry which is preliminary data.</text>
</comment>
<dbReference type="Pfam" id="PF17827">
    <property type="entry name" value="PrmC_N"/>
    <property type="match status" value="1"/>
</dbReference>
<dbReference type="InterPro" id="IPR007848">
    <property type="entry name" value="Small_mtfrase_dom"/>
</dbReference>
<feature type="binding site" evidence="5">
    <location>
        <begin position="190"/>
        <end position="193"/>
    </location>
    <ligand>
        <name>substrate</name>
    </ligand>
</feature>
<dbReference type="AlphaFoldDB" id="A0A3E1NVY2"/>
<dbReference type="SUPFAM" id="SSF53335">
    <property type="entry name" value="S-adenosyl-L-methionine-dependent methyltransferases"/>
    <property type="match status" value="1"/>
</dbReference>
<name>A0A3E1NVY2_9BACT</name>
<dbReference type="NCBIfam" id="TIGR03534">
    <property type="entry name" value="RF_mod_PrmC"/>
    <property type="match status" value="1"/>
</dbReference>
<proteinExistence type="inferred from homology"/>
<dbReference type="InterPro" id="IPR050320">
    <property type="entry name" value="N5-glutamine_MTase"/>
</dbReference>
<keyword evidence="9" id="KW-1185">Reference proteome</keyword>
<dbReference type="InterPro" id="IPR002052">
    <property type="entry name" value="DNA_methylase_N6_adenine_CS"/>
</dbReference>
<dbReference type="GO" id="GO:0102559">
    <property type="term" value="F:peptide chain release factor N(5)-glutamine methyltransferase activity"/>
    <property type="evidence" value="ECO:0007669"/>
    <property type="project" value="UniProtKB-EC"/>
</dbReference>
<keyword evidence="3 5" id="KW-0949">S-adenosyl-L-methionine</keyword>
<keyword evidence="2 5" id="KW-0808">Transferase</keyword>
<evidence type="ECO:0000313" key="9">
    <source>
        <dbReference type="Proteomes" id="UP000261174"/>
    </source>
</evidence>